<evidence type="ECO:0000256" key="7">
    <source>
        <dbReference type="ARBA" id="ARBA00022694"/>
    </source>
</evidence>
<reference evidence="20 21" key="1">
    <citation type="submission" date="2019-06" db="EMBL/GenBank/DDBJ databases">
        <authorList>
            <person name="Palmer J.M."/>
        </authorList>
    </citation>
    <scope>NUCLEOTIDE SEQUENCE [LARGE SCALE GENOMIC DNA]</scope>
    <source>
        <strain evidence="20 21">TWF191</strain>
    </source>
</reference>
<keyword evidence="12" id="KW-0456">Lyase</keyword>
<feature type="compositionally biased region" description="Polar residues" evidence="16">
    <location>
        <begin position="884"/>
        <end position="893"/>
    </location>
</feature>
<dbReference type="InterPro" id="IPR058240">
    <property type="entry name" value="rSAM_sf"/>
</dbReference>
<organism evidence="20 21">
    <name type="scientific">Orbilia oligospora</name>
    <name type="common">Nematode-trapping fungus</name>
    <name type="synonym">Arthrobotrys oligospora</name>
    <dbReference type="NCBI Taxonomy" id="2813651"/>
    <lineage>
        <taxon>Eukaryota</taxon>
        <taxon>Fungi</taxon>
        <taxon>Dikarya</taxon>
        <taxon>Ascomycota</taxon>
        <taxon>Pezizomycotina</taxon>
        <taxon>Orbiliomycetes</taxon>
        <taxon>Orbiliales</taxon>
        <taxon>Orbiliaceae</taxon>
        <taxon>Orbilia</taxon>
    </lineage>
</organism>
<accession>A0A7C8V6N2</accession>
<keyword evidence="8" id="KW-0479">Metal-binding</keyword>
<comment type="pathway">
    <text evidence="2">tRNA modification; wybutosine-tRNA(Phe) biosynthesis.</text>
</comment>
<protein>
    <recommendedName>
        <fullName evidence="14">S-adenosyl-L-methionine-dependent tRNA 4-demethylwyosine synthase</fullName>
        <ecNumber evidence="4">4.1.3.44</ecNumber>
    </recommendedName>
    <alternativeName>
        <fullName evidence="15">tRNA wybutosine-synthesizing protein 1</fullName>
    </alternativeName>
</protein>
<feature type="signal peptide" evidence="17">
    <location>
        <begin position="1"/>
        <end position="24"/>
    </location>
</feature>
<dbReference type="CDD" id="cd01335">
    <property type="entry name" value="Radical_SAM"/>
    <property type="match status" value="1"/>
</dbReference>
<keyword evidence="17" id="KW-0732">Signal</keyword>
<evidence type="ECO:0000256" key="17">
    <source>
        <dbReference type="SAM" id="SignalP"/>
    </source>
</evidence>
<comment type="cofactor">
    <cofactor evidence="1">
        <name>[4Fe-4S] cluster</name>
        <dbReference type="ChEBI" id="CHEBI:49883"/>
    </cofactor>
</comment>
<dbReference type="GO" id="GO:0051539">
    <property type="term" value="F:4 iron, 4 sulfur cluster binding"/>
    <property type="evidence" value="ECO:0007669"/>
    <property type="project" value="UniProtKB-KW"/>
</dbReference>
<evidence type="ECO:0000256" key="6">
    <source>
        <dbReference type="ARBA" id="ARBA00022691"/>
    </source>
</evidence>
<keyword evidence="5" id="KW-0004">4Fe-4S</keyword>
<evidence type="ECO:0000256" key="4">
    <source>
        <dbReference type="ARBA" id="ARBA00012821"/>
    </source>
</evidence>
<feature type="region of interest" description="Disordered" evidence="16">
    <location>
        <begin position="1449"/>
        <end position="1497"/>
    </location>
</feature>
<evidence type="ECO:0000259" key="19">
    <source>
        <dbReference type="PROSITE" id="PS51918"/>
    </source>
</evidence>
<dbReference type="PANTHER" id="PTHR13930">
    <property type="entry name" value="S-ADENOSYL-L-METHIONINE-DEPENDENT TRNA 4-DEMETHYLWYOSINE SYNTHASE"/>
    <property type="match status" value="1"/>
</dbReference>
<dbReference type="InterPro" id="IPR013785">
    <property type="entry name" value="Aldolase_TIM"/>
</dbReference>
<dbReference type="SFLD" id="SFLDF00284">
    <property type="entry name" value="tRNA_wybutosine-synthesizing"/>
    <property type="match status" value="1"/>
</dbReference>
<dbReference type="InterPro" id="IPR001226">
    <property type="entry name" value="Flavodoxin_CS"/>
</dbReference>
<feature type="compositionally biased region" description="Polar residues" evidence="16">
    <location>
        <begin position="928"/>
        <end position="937"/>
    </location>
</feature>
<dbReference type="Pfam" id="PF08608">
    <property type="entry name" value="Wyosine_form"/>
    <property type="match status" value="1"/>
</dbReference>
<evidence type="ECO:0000256" key="3">
    <source>
        <dbReference type="ARBA" id="ARBA00010115"/>
    </source>
</evidence>
<keyword evidence="7" id="KW-0819">tRNA processing</keyword>
<keyword evidence="11" id="KW-0411">Iron-sulfur</keyword>
<dbReference type="GO" id="GO:0031591">
    <property type="term" value="P:wybutosine biosynthetic process"/>
    <property type="evidence" value="ECO:0007669"/>
    <property type="project" value="TreeGrafter"/>
</dbReference>
<feature type="compositionally biased region" description="Low complexity" evidence="16">
    <location>
        <begin position="809"/>
        <end position="819"/>
    </location>
</feature>
<feature type="compositionally biased region" description="Polar residues" evidence="16">
    <location>
        <begin position="478"/>
        <end position="487"/>
    </location>
</feature>
<dbReference type="Gene3D" id="3.40.50.360">
    <property type="match status" value="1"/>
</dbReference>
<evidence type="ECO:0000256" key="9">
    <source>
        <dbReference type="ARBA" id="ARBA00022741"/>
    </source>
</evidence>
<sequence>MSGSSLTTIYLFLLQILVAQHSFAWQQINIETGGEDWFRSSVAPSPDYYRHSSYSDLSQCYRTPKARPMHLKGIAIWNRHSYDQSPDIRSVGFYNNSNCNRLTQGNGKYEIRSVPYAIVTLDPAKLAGVSVVDLTETGIEVFASSWKAIDIERERQTGGILVDVPDTMLSDSILIWRGEGDPEVPAGQQGWEPLTGGVTHLDPGLWSYLTGSMLNLYLREMAERVLNPGWIEIPGAVEKSISRLMNPYISLRNNEVVKPMLGEALRNGPQRLLELPYVSMEWARPYSVHPFIGVNSLSGIEFQGRTGPGQLNAIERRRGGSLTSRRTPQEMQLDLSLASIISEPLASLKTNKPSQSAVENSLAASGNRHWWMGGIIAQWEYMTSVLLEARRQYNQLEFGSPNRGPQGQLQIANQAEPQSNGIDIEYLGALPGRQAQLPIQQNRFQDQFGGRVIPEGSILRESRMSPEKEVQTVRRIKPSSNRGTQTEPVEGDIETQTENPTRRIQLEIDTQTDPIQMMRGIQTEEQLQPQSNMETQTEAPIRPETGIQTEDPIWPEMGIQTEGPVRLEFGMQTERPIQPDVQIQTEGFINPEAGVQTERPALAEMEIQTEQFIGPEAGIQTERPAQLEVELQTEERPEIEMQTERPTQFEVELQTEEQPQIGMQTERPVQRQMEIQTEHFREPEAGIQTERPAQTEIETQTDYFMEPETGVQTDRPARTEMEIQTEDIIIPGIGIQTEGQAPAGGHRHAAHQIDLEDFRVNLESPAQSSPSYRSGEQSEAWPDAQIRLRLNQPQNVRIEPENILNSDVSSPEHQSSQEQSETDPREQSEIGALGQLVNEETYLLDADAADQEGENATNQLALDEIYQSETGSAHQPETGEVYQSEVSSRSGSPEDQLEESSLYEPSEEPSRGSSQYSPLRDELEGQQEDPNGQVQSEVQIQSDIDEEDLGYQGQMEMSPPLILLGTGMPELEVPSVGINGIQNADFRNINDLSALRNFDPHFLDQEELRRLLDSNRRQLEPARSNPATSPRRYNFNSLAEAVPRVDPSDYLLQKLKEAGLEPGAMSSIDFPGESFTGDDFQGAEDDLEDDMGNYRRQRPRQNLPNLGLGRFIVPMAEIFKSRSPDLIELWHTIRIPLIIAIGVLYITIRLRSILRARTPVITAPPSPSKLEPQLCAEPDGTVILPEKFEATSPSNKRRKLSPAKNVPKRITGGEARKKKPVKSNADAPPAIERVGENTQSNGKSIQVFIFYSSLTGSTAKYAEKLSNDLFSEPLHIPTPTPPSVDNAEPEPAVEKATFLPPIVENLDYLDLDDYFISPATVKGPNTTSVYLLLIPTYEITSPVDAFLEHLSETHNDFRIDTRPLRSLAGFSVFGFGDKEGWPTEEGRGGGVFCGQAKEADRWMSKLTGGKRVFPVGMGDVKGDALDSMDEWRKHLEIALNDLATGEILPESTGVDSEDEEDVAQDAATTEPLVDVEDIGNSIRSSKPPKSKKSSAPLAVDFTTTNPRTSKLKEMVPTSSPTHSALTKQGYTIVGSHSGVKLCRWTKSALRGRGSCYKYSFYGIKSHLCMETTPSLSCSNKCVFCWRHGTNPVSTTWNWVVDPPEMILSGAMEGHYKKIKILKGVPGIRADRFAEAFRIRHCALSLVGEPIFYPHINEFLSMLHARHISSFLVCNAQHPDQLARLKYVTQLYVSIDASNKESLRRIDRPLHRDFWERFMKCLDIIKAKKDRMRTVYRLTLVKGFNIEDEVEGYADLVEKGLPAFVEIKGVTYCGTSTSVGAGLSMQNVPFYEEVCEFVKRLNEALQKRGLEYGIAAEHAHSCCILIASNDYFIDGRWHTVIDYQKFFELLEEGKEFGPLDYVGPPTEEWAVWGNGGFNPADERVYKKGKHKGKTAEEVAAELAAEAAEAESGCG</sequence>
<dbReference type="PROSITE" id="PS00201">
    <property type="entry name" value="FLAVODOXIN"/>
    <property type="match status" value="1"/>
</dbReference>
<evidence type="ECO:0000259" key="18">
    <source>
        <dbReference type="PROSITE" id="PS50902"/>
    </source>
</evidence>
<dbReference type="SFLD" id="SFLDG01071">
    <property type="entry name" value="tRNA_wybutosine-synthesizing"/>
    <property type="match status" value="1"/>
</dbReference>
<feature type="region of interest" description="Disordered" evidence="16">
    <location>
        <begin position="463"/>
        <end position="496"/>
    </location>
</feature>
<feature type="domain" description="Flavodoxin-like" evidence="18">
    <location>
        <begin position="1247"/>
        <end position="1436"/>
    </location>
</feature>
<dbReference type="PROSITE" id="PS51918">
    <property type="entry name" value="RADICAL_SAM"/>
    <property type="match status" value="1"/>
</dbReference>
<dbReference type="Proteomes" id="UP000483672">
    <property type="component" value="Unassembled WGS sequence"/>
</dbReference>
<evidence type="ECO:0000256" key="14">
    <source>
        <dbReference type="ARBA" id="ARBA00071388"/>
    </source>
</evidence>
<dbReference type="PANTHER" id="PTHR13930:SF0">
    <property type="entry name" value="S-ADENOSYL-L-METHIONINE-DEPENDENT TRNA 4-DEMETHYLWYOSINE SYNTHASE TYW1-RELATED"/>
    <property type="match status" value="1"/>
</dbReference>
<dbReference type="Gene3D" id="3.20.20.70">
    <property type="entry name" value="Aldolase class I"/>
    <property type="match status" value="1"/>
</dbReference>
<feature type="compositionally biased region" description="Basic and acidic residues" evidence="16">
    <location>
        <begin position="463"/>
        <end position="472"/>
    </location>
</feature>
<evidence type="ECO:0000256" key="2">
    <source>
        <dbReference type="ARBA" id="ARBA00004797"/>
    </source>
</evidence>
<keyword evidence="6" id="KW-0949">S-adenosyl-L-methionine</keyword>
<comment type="similarity">
    <text evidence="3">Belongs to the TYW1 family.</text>
</comment>
<keyword evidence="9" id="KW-0547">Nucleotide-binding</keyword>
<name>A0A7C8V6N2_ORBOL</name>
<dbReference type="InterPro" id="IPR007197">
    <property type="entry name" value="rSAM"/>
</dbReference>
<gene>
    <name evidence="20" type="ORF">TWF191_004828</name>
</gene>
<evidence type="ECO:0000256" key="10">
    <source>
        <dbReference type="ARBA" id="ARBA00023004"/>
    </source>
</evidence>
<dbReference type="InterPro" id="IPR029039">
    <property type="entry name" value="Flavoprotein-like_sf"/>
</dbReference>
<evidence type="ECO:0000313" key="21">
    <source>
        <dbReference type="Proteomes" id="UP000483672"/>
    </source>
</evidence>
<dbReference type="InterPro" id="IPR013917">
    <property type="entry name" value="tRNA_wybutosine-synth"/>
</dbReference>
<feature type="chain" id="PRO_5028999104" description="S-adenosyl-L-methionine-dependent tRNA 4-demethylwyosine synthase" evidence="17">
    <location>
        <begin position="25"/>
        <end position="1913"/>
    </location>
</feature>
<dbReference type="EMBL" id="WIPF01000024">
    <property type="protein sequence ID" value="KAF3226166.1"/>
    <property type="molecule type" value="Genomic_DNA"/>
</dbReference>
<dbReference type="Pfam" id="PF04055">
    <property type="entry name" value="Radical_SAM"/>
    <property type="match status" value="1"/>
</dbReference>
<evidence type="ECO:0000256" key="1">
    <source>
        <dbReference type="ARBA" id="ARBA00001966"/>
    </source>
</evidence>
<dbReference type="GO" id="GO:0010181">
    <property type="term" value="F:FMN binding"/>
    <property type="evidence" value="ECO:0007669"/>
    <property type="project" value="InterPro"/>
</dbReference>
<evidence type="ECO:0000313" key="20">
    <source>
        <dbReference type="EMBL" id="KAF3226166.1"/>
    </source>
</evidence>
<dbReference type="FunFam" id="3.20.20.70:FF:000196">
    <property type="entry name" value="S-adenosyl-L-methionine-dependent tRNA 4-demethylwyosine synthase"/>
    <property type="match status" value="1"/>
</dbReference>
<dbReference type="EC" id="4.1.3.44" evidence="4"/>
<keyword evidence="10" id="KW-0408">Iron</keyword>
<comment type="catalytic activity">
    <reaction evidence="13">
        <text>N(1)-methylguanosine(37) in tRNA(Phe) + pyruvate + S-adenosyl-L-methionine = 4-demethylwyosine(37) in tRNA(Phe) + 5'-deoxyadenosine + L-methionine + CO2 + H2O</text>
        <dbReference type="Rhea" id="RHEA:36347"/>
        <dbReference type="Rhea" id="RHEA-COMP:10164"/>
        <dbReference type="Rhea" id="RHEA-COMP:10165"/>
        <dbReference type="ChEBI" id="CHEBI:15361"/>
        <dbReference type="ChEBI" id="CHEBI:15377"/>
        <dbReference type="ChEBI" id="CHEBI:16526"/>
        <dbReference type="ChEBI" id="CHEBI:17319"/>
        <dbReference type="ChEBI" id="CHEBI:57844"/>
        <dbReference type="ChEBI" id="CHEBI:59789"/>
        <dbReference type="ChEBI" id="CHEBI:64315"/>
        <dbReference type="ChEBI" id="CHEBI:73542"/>
        <dbReference type="EC" id="4.1.3.44"/>
    </reaction>
</comment>
<evidence type="ECO:0000256" key="12">
    <source>
        <dbReference type="ARBA" id="ARBA00023239"/>
    </source>
</evidence>
<evidence type="ECO:0000256" key="5">
    <source>
        <dbReference type="ARBA" id="ARBA00022485"/>
    </source>
</evidence>
<dbReference type="PROSITE" id="PS50902">
    <property type="entry name" value="FLAVODOXIN_LIKE"/>
    <property type="match status" value="1"/>
</dbReference>
<dbReference type="GO" id="GO:0102521">
    <property type="term" value="F:tRNA-4-demethylwyosine synthase activity"/>
    <property type="evidence" value="ECO:0007669"/>
    <property type="project" value="UniProtKB-EC"/>
</dbReference>
<dbReference type="UniPathway" id="UPA00375"/>
<evidence type="ECO:0000256" key="15">
    <source>
        <dbReference type="ARBA" id="ARBA00077859"/>
    </source>
</evidence>
<dbReference type="Pfam" id="PF00258">
    <property type="entry name" value="Flavodoxin_1"/>
    <property type="match status" value="1"/>
</dbReference>
<feature type="domain" description="Radical SAM core" evidence="19">
    <location>
        <begin position="1561"/>
        <end position="1810"/>
    </location>
</feature>
<dbReference type="GO" id="GO:0046872">
    <property type="term" value="F:metal ion binding"/>
    <property type="evidence" value="ECO:0007669"/>
    <property type="project" value="UniProtKB-KW"/>
</dbReference>
<dbReference type="InterPro" id="IPR008254">
    <property type="entry name" value="Flavodoxin/NO_synth"/>
</dbReference>
<evidence type="ECO:0000256" key="13">
    <source>
        <dbReference type="ARBA" id="ARBA00049466"/>
    </source>
</evidence>
<dbReference type="GO" id="GO:0009055">
    <property type="term" value="F:electron transfer activity"/>
    <property type="evidence" value="ECO:0007669"/>
    <property type="project" value="InterPro"/>
</dbReference>
<evidence type="ECO:0000256" key="11">
    <source>
        <dbReference type="ARBA" id="ARBA00023014"/>
    </source>
</evidence>
<feature type="region of interest" description="Disordered" evidence="16">
    <location>
        <begin position="869"/>
        <end position="937"/>
    </location>
</feature>
<dbReference type="SUPFAM" id="SSF102114">
    <property type="entry name" value="Radical SAM enzymes"/>
    <property type="match status" value="1"/>
</dbReference>
<dbReference type="SFLD" id="SFLDS00029">
    <property type="entry name" value="Radical_SAM"/>
    <property type="match status" value="1"/>
</dbReference>
<comment type="caution">
    <text evidence="20">The sequence shown here is derived from an EMBL/GenBank/DDBJ whole genome shotgun (WGS) entry which is preliminary data.</text>
</comment>
<evidence type="ECO:0000256" key="8">
    <source>
        <dbReference type="ARBA" id="ARBA00022723"/>
    </source>
</evidence>
<evidence type="ECO:0000256" key="16">
    <source>
        <dbReference type="SAM" id="MobiDB-lite"/>
    </source>
</evidence>
<dbReference type="SUPFAM" id="SSF52218">
    <property type="entry name" value="Flavoproteins"/>
    <property type="match status" value="1"/>
</dbReference>
<feature type="region of interest" description="Disordered" evidence="16">
    <location>
        <begin position="805"/>
        <end position="828"/>
    </location>
</feature>
<dbReference type="InterPro" id="IPR034556">
    <property type="entry name" value="tRNA_wybutosine-synthase"/>
</dbReference>
<feature type="region of interest" description="Disordered" evidence="16">
    <location>
        <begin position="1190"/>
        <end position="1230"/>
    </location>
</feature>
<proteinExistence type="inferred from homology"/>